<evidence type="ECO:0000256" key="3">
    <source>
        <dbReference type="ARBA" id="ARBA00022448"/>
    </source>
</evidence>
<dbReference type="EMBL" id="AP027731">
    <property type="protein sequence ID" value="BDZ47528.1"/>
    <property type="molecule type" value="Genomic_DNA"/>
</dbReference>
<dbReference type="RefSeq" id="WP_286277424.1">
    <property type="nucleotide sequence ID" value="NZ_AP027731.1"/>
</dbReference>
<dbReference type="SUPFAM" id="SSF81345">
    <property type="entry name" value="ABC transporter involved in vitamin B12 uptake, BtuC"/>
    <property type="match status" value="1"/>
</dbReference>
<feature type="transmembrane region" description="Helical" evidence="8">
    <location>
        <begin position="80"/>
        <end position="98"/>
    </location>
</feature>
<evidence type="ECO:0000256" key="1">
    <source>
        <dbReference type="ARBA" id="ARBA00004651"/>
    </source>
</evidence>
<feature type="transmembrane region" description="Helical" evidence="8">
    <location>
        <begin position="261"/>
        <end position="280"/>
    </location>
</feature>
<evidence type="ECO:0000256" key="7">
    <source>
        <dbReference type="ARBA" id="ARBA00023136"/>
    </source>
</evidence>
<feature type="transmembrane region" description="Helical" evidence="8">
    <location>
        <begin position="133"/>
        <end position="152"/>
    </location>
</feature>
<evidence type="ECO:0000313" key="9">
    <source>
        <dbReference type="EMBL" id="BDZ47528.1"/>
    </source>
</evidence>
<keyword evidence="6 8" id="KW-1133">Transmembrane helix</keyword>
<evidence type="ECO:0000256" key="2">
    <source>
        <dbReference type="ARBA" id="ARBA00007935"/>
    </source>
</evidence>
<evidence type="ECO:0000256" key="5">
    <source>
        <dbReference type="ARBA" id="ARBA00022692"/>
    </source>
</evidence>
<evidence type="ECO:0000256" key="4">
    <source>
        <dbReference type="ARBA" id="ARBA00022475"/>
    </source>
</evidence>
<evidence type="ECO:0000256" key="8">
    <source>
        <dbReference type="SAM" id="Phobius"/>
    </source>
</evidence>
<keyword evidence="4" id="KW-1003">Cell membrane</keyword>
<proteinExistence type="inferred from homology"/>
<dbReference type="InterPro" id="IPR037294">
    <property type="entry name" value="ABC_BtuC-like"/>
</dbReference>
<evidence type="ECO:0000313" key="10">
    <source>
        <dbReference type="Proteomes" id="UP001321498"/>
    </source>
</evidence>
<keyword evidence="10" id="KW-1185">Reference proteome</keyword>
<dbReference type="Pfam" id="PF01032">
    <property type="entry name" value="FecCD"/>
    <property type="match status" value="1"/>
</dbReference>
<dbReference type="PANTHER" id="PTHR30472">
    <property type="entry name" value="FERRIC ENTEROBACTIN TRANSPORT SYSTEM PERMEASE PROTEIN"/>
    <property type="match status" value="1"/>
</dbReference>
<evidence type="ECO:0000256" key="6">
    <source>
        <dbReference type="ARBA" id="ARBA00022989"/>
    </source>
</evidence>
<feature type="transmembrane region" description="Helical" evidence="8">
    <location>
        <begin position="50"/>
        <end position="71"/>
    </location>
</feature>
<keyword evidence="3" id="KW-0813">Transport</keyword>
<keyword evidence="5 8" id="KW-0812">Transmembrane</keyword>
<sequence>MLAAVLLAAVLVTLCVGERVYAPDQVIRALLGERVPGASFTVPRLRLPRALTGALVGLAFGAAGTIFQTLLRNALASPDIIGISAGASAAAVVAIAILGLSGPIVSAIAVASGILVALVLVLLAGRGIAGSRFVLIGIGVGALLNAVVSYALTRAGVDQASQALRWLTGSLNEAFWPGVPPLAIAVAVLLPAALLLAPRFGALQLGDDAAEALGVPAARSRLWLIVVAVGLVAVGTAATGPIAFVAFLSGPIAGRLVPGRIPLLPAALIGAVLVLVADLIGQHLLGTRFPVGVVTGAVGAPYLLWLLSRTNRTGGSL</sequence>
<dbReference type="PANTHER" id="PTHR30472:SF24">
    <property type="entry name" value="FERRIC ENTEROBACTIN TRANSPORT SYSTEM PERMEASE PROTEIN FEPG"/>
    <property type="match status" value="1"/>
</dbReference>
<dbReference type="Proteomes" id="UP001321498">
    <property type="component" value="Chromosome"/>
</dbReference>
<feature type="transmembrane region" description="Helical" evidence="8">
    <location>
        <begin position="174"/>
        <end position="197"/>
    </location>
</feature>
<reference evidence="10" key="1">
    <citation type="journal article" date="2019" name="Int. J. Syst. Evol. Microbiol.">
        <title>The Global Catalogue of Microorganisms (GCM) 10K type strain sequencing project: providing services to taxonomists for standard genome sequencing and annotation.</title>
        <authorList>
            <consortium name="The Broad Institute Genomics Platform"/>
            <consortium name="The Broad Institute Genome Sequencing Center for Infectious Disease"/>
            <person name="Wu L."/>
            <person name="Ma J."/>
        </authorList>
    </citation>
    <scope>NUCLEOTIDE SEQUENCE [LARGE SCALE GENOMIC DNA]</scope>
    <source>
        <strain evidence="10">NBRC 108725</strain>
    </source>
</reference>
<organism evidence="9 10">
    <name type="scientific">Naasia aerilata</name>
    <dbReference type="NCBI Taxonomy" id="1162966"/>
    <lineage>
        <taxon>Bacteria</taxon>
        <taxon>Bacillati</taxon>
        <taxon>Actinomycetota</taxon>
        <taxon>Actinomycetes</taxon>
        <taxon>Micrococcales</taxon>
        <taxon>Microbacteriaceae</taxon>
        <taxon>Naasia</taxon>
    </lineage>
</organism>
<accession>A0ABM8GGP2</accession>
<feature type="transmembrane region" description="Helical" evidence="8">
    <location>
        <begin position="222"/>
        <end position="249"/>
    </location>
</feature>
<keyword evidence="7 8" id="KW-0472">Membrane</keyword>
<gene>
    <name evidence="9" type="ORF">GCM10025866_34370</name>
</gene>
<dbReference type="InterPro" id="IPR000522">
    <property type="entry name" value="ABC_transptr_permease_BtuC"/>
</dbReference>
<comment type="similarity">
    <text evidence="2">Belongs to the binding-protein-dependent transport system permease family. FecCD subfamily.</text>
</comment>
<feature type="transmembrane region" description="Helical" evidence="8">
    <location>
        <begin position="104"/>
        <end position="124"/>
    </location>
</feature>
<feature type="transmembrane region" description="Helical" evidence="8">
    <location>
        <begin position="289"/>
        <end position="307"/>
    </location>
</feature>
<name>A0ABM8GGP2_9MICO</name>
<protein>
    <submittedName>
        <fullName evidence="9">ABC transporter permease</fullName>
    </submittedName>
</protein>
<comment type="subcellular location">
    <subcellularLocation>
        <location evidence="1">Cell membrane</location>
        <topology evidence="1">Multi-pass membrane protein</topology>
    </subcellularLocation>
</comment>
<dbReference type="Gene3D" id="1.10.3470.10">
    <property type="entry name" value="ABC transporter involved in vitamin B12 uptake, BtuC"/>
    <property type="match status" value="1"/>
</dbReference>